<dbReference type="CDD" id="cd21215">
    <property type="entry name" value="CH_SpAIN1-like_rpt1"/>
    <property type="match status" value="1"/>
</dbReference>
<dbReference type="EMBL" id="KI913204">
    <property type="protein sequence ID" value="ETV66925.1"/>
    <property type="molecule type" value="Genomic_DNA"/>
</dbReference>
<dbReference type="PROSITE" id="PS00019">
    <property type="entry name" value="ACTININ_1"/>
    <property type="match status" value="1"/>
</dbReference>
<protein>
    <submittedName>
        <fullName evidence="8">Uncharacterized protein</fullName>
    </submittedName>
</protein>
<dbReference type="InterPro" id="IPR001715">
    <property type="entry name" value="CH_dom"/>
</dbReference>
<sequence length="877" mass="97816">MAGSHSTEGWVDVQKNTFTRWANSHLSKKRMEIDDLYEDLKDGLRLIALLQIISRQPIAAKYNRNPKMRIQKLENLNLIFGFMARNNMTITNIGSSDIVDGNSKLVLGLMWTIIKSYQVGEIAVDGVSGKDGLLLWVKRSLTDYPTVDVTNFTSSWTNGIAFCALIHKHYPTLLDFDSLSPNDAVENVSLAFGLMEAKFGIPQLLNVADVAGNPKPDDKSIMTYVSLLFQEFASGVQKKKAITTICKAVAMAQRISECKTQYETSAPTLLAWYANKCQAWTAPDQTASLKSVQALLLQFNDYKRNERPQYEASFVELESVMGRWVASCKNNHRDVPTLTPSFDSIAQLRKQLQEVEVQYETACRSHVLQCQQTDAILNAVLLDLTKLETWLDKVNVDFPQDESIQPCTNSADAEQALEGLRFFHEVEVGRYQQLLTRVHLAVETKLAGQTTAASAIARVNATQIAFTATLDRMQGLQVRMKDTLEFQRHVDGVVKAMRLTTQTLKNDMELLDETIDAQNVHAIVLDDSTGDEEAALVAMKAAFEADVAPLVESTVVSVFAAELESKRETLERAHRDTELLALDAFGRRVDVLKAKVDAKLAELNQAVTDAQRRVSLSVEFAKVATKMVELAAGISTQINAADGSLDEQLAALESLDALQMHSKDDPTHLCSVMDELEGVNESLESLRVFTNPHTTETIQSCRATFASLQQALMERQQELEKEIAMDKLGHITPAQLNEVNEVFHHFDLNKDGKLARDEFIMACKGLGFDMTEDACHDVFDKLDTDKSDEIDLHEFSTFCADQLQSGSTQADVHAAFEILARDMAITQDKLHEHFDASIIEYLLAHMPPLAPSKEDEGDEDQRGHKYDYNSFAAALFQ</sequence>
<dbReference type="SMART" id="SM01184">
    <property type="entry name" value="efhand_Ca_insen"/>
    <property type="match status" value="1"/>
</dbReference>
<reference evidence="8" key="1">
    <citation type="submission" date="2013-12" db="EMBL/GenBank/DDBJ databases">
        <title>The Genome Sequence of Aphanomyces astaci APO3.</title>
        <authorList>
            <consortium name="The Broad Institute Genomics Platform"/>
            <person name="Russ C."/>
            <person name="Tyler B."/>
            <person name="van West P."/>
            <person name="Dieguez-Uribeondo J."/>
            <person name="Young S.K."/>
            <person name="Zeng Q."/>
            <person name="Gargeya S."/>
            <person name="Fitzgerald M."/>
            <person name="Abouelleil A."/>
            <person name="Alvarado L."/>
            <person name="Chapman S.B."/>
            <person name="Gainer-Dewar J."/>
            <person name="Goldberg J."/>
            <person name="Griggs A."/>
            <person name="Gujja S."/>
            <person name="Hansen M."/>
            <person name="Howarth C."/>
            <person name="Imamovic A."/>
            <person name="Ireland A."/>
            <person name="Larimer J."/>
            <person name="McCowan C."/>
            <person name="Murphy C."/>
            <person name="Pearson M."/>
            <person name="Poon T.W."/>
            <person name="Priest M."/>
            <person name="Roberts A."/>
            <person name="Saif S."/>
            <person name="Shea T."/>
            <person name="Sykes S."/>
            <person name="Wortman J."/>
            <person name="Nusbaum C."/>
            <person name="Birren B."/>
        </authorList>
    </citation>
    <scope>NUCLEOTIDE SEQUENCE [LARGE SCALE GENOMIC DNA]</scope>
    <source>
        <strain evidence="8">APO3</strain>
    </source>
</reference>
<dbReference type="Gene3D" id="1.10.238.10">
    <property type="entry name" value="EF-hand"/>
    <property type="match status" value="2"/>
</dbReference>
<dbReference type="SUPFAM" id="SSF47576">
    <property type="entry name" value="Calponin-homology domain, CH-domain"/>
    <property type="match status" value="1"/>
</dbReference>
<keyword evidence="5" id="KW-0175">Coiled coil</keyword>
<dbReference type="Pfam" id="PF08726">
    <property type="entry name" value="EFhand_Ca_insen"/>
    <property type="match status" value="1"/>
</dbReference>
<dbReference type="InterPro" id="IPR014837">
    <property type="entry name" value="EF-hand_Ca_insen"/>
</dbReference>
<feature type="domain" description="EF-hand" evidence="7">
    <location>
        <begin position="770"/>
        <end position="805"/>
    </location>
</feature>
<dbReference type="VEuPathDB" id="FungiDB:H257_16731"/>
<comment type="similarity">
    <text evidence="1">Belongs to the alpha-actinin family.</text>
</comment>
<organism evidence="8">
    <name type="scientific">Aphanomyces astaci</name>
    <name type="common">Crayfish plague agent</name>
    <dbReference type="NCBI Taxonomy" id="112090"/>
    <lineage>
        <taxon>Eukaryota</taxon>
        <taxon>Sar</taxon>
        <taxon>Stramenopiles</taxon>
        <taxon>Oomycota</taxon>
        <taxon>Saprolegniomycetes</taxon>
        <taxon>Saprolegniales</taxon>
        <taxon>Verrucalvaceae</taxon>
        <taxon>Aphanomyces</taxon>
    </lineage>
</organism>
<evidence type="ECO:0000256" key="5">
    <source>
        <dbReference type="SAM" id="Coils"/>
    </source>
</evidence>
<dbReference type="Gene3D" id="1.20.58.60">
    <property type="match status" value="2"/>
</dbReference>
<dbReference type="GeneID" id="20818727"/>
<evidence type="ECO:0000256" key="4">
    <source>
        <dbReference type="ARBA" id="ARBA00023203"/>
    </source>
</evidence>
<dbReference type="PANTHER" id="PTHR11915">
    <property type="entry name" value="SPECTRIN/FILAMIN RELATED CYTOSKELETAL PROTEIN"/>
    <property type="match status" value="1"/>
</dbReference>
<evidence type="ECO:0000259" key="7">
    <source>
        <dbReference type="PROSITE" id="PS50222"/>
    </source>
</evidence>
<dbReference type="GO" id="GO:0003779">
    <property type="term" value="F:actin binding"/>
    <property type="evidence" value="ECO:0007669"/>
    <property type="project" value="UniProtKB-KW"/>
</dbReference>
<dbReference type="AlphaFoldDB" id="W4FHI7"/>
<feature type="coiled-coil region" evidence="5">
    <location>
        <begin position="560"/>
        <end position="613"/>
    </location>
</feature>
<evidence type="ECO:0000256" key="2">
    <source>
        <dbReference type="ARBA" id="ARBA00022737"/>
    </source>
</evidence>
<dbReference type="CDD" id="cd00051">
    <property type="entry name" value="EFh"/>
    <property type="match status" value="1"/>
</dbReference>
<dbReference type="GO" id="GO:0005509">
    <property type="term" value="F:calcium ion binding"/>
    <property type="evidence" value="ECO:0007669"/>
    <property type="project" value="InterPro"/>
</dbReference>
<dbReference type="PROSITE" id="PS00020">
    <property type="entry name" value="ACTININ_2"/>
    <property type="match status" value="1"/>
</dbReference>
<dbReference type="Gene3D" id="1.10.418.10">
    <property type="entry name" value="Calponin-like domain"/>
    <property type="match status" value="2"/>
</dbReference>
<dbReference type="SUPFAM" id="SSF46966">
    <property type="entry name" value="Spectrin repeat"/>
    <property type="match status" value="2"/>
</dbReference>
<dbReference type="PROSITE" id="PS00018">
    <property type="entry name" value="EF_HAND_1"/>
    <property type="match status" value="2"/>
</dbReference>
<dbReference type="STRING" id="112090.W4FHI7"/>
<feature type="domain" description="Calponin-homology (CH)" evidence="6">
    <location>
        <begin position="12"/>
        <end position="118"/>
    </location>
</feature>
<keyword evidence="4" id="KW-0009">Actin-binding</keyword>
<proteinExistence type="inferred from homology"/>
<gene>
    <name evidence="8" type="ORF">H257_16731</name>
</gene>
<dbReference type="PROSITE" id="PS50021">
    <property type="entry name" value="CH"/>
    <property type="match status" value="2"/>
</dbReference>
<dbReference type="Pfam" id="PF00307">
    <property type="entry name" value="CH"/>
    <property type="match status" value="2"/>
</dbReference>
<name>W4FHI7_APHAT</name>
<dbReference type="OrthoDB" id="10017054at2759"/>
<evidence type="ECO:0000256" key="3">
    <source>
        <dbReference type="ARBA" id="ARBA00022837"/>
    </source>
</evidence>
<dbReference type="Pfam" id="PF13499">
    <property type="entry name" value="EF-hand_7"/>
    <property type="match status" value="1"/>
</dbReference>
<dbReference type="InterPro" id="IPR002048">
    <property type="entry name" value="EF_hand_dom"/>
</dbReference>
<evidence type="ECO:0000313" key="8">
    <source>
        <dbReference type="EMBL" id="ETV66925.1"/>
    </source>
</evidence>
<dbReference type="SMART" id="SM00033">
    <property type="entry name" value="CH"/>
    <property type="match status" value="2"/>
</dbReference>
<keyword evidence="3" id="KW-0106">Calcium</keyword>
<feature type="domain" description="EF-hand" evidence="7">
    <location>
        <begin position="734"/>
        <end position="769"/>
    </location>
</feature>
<dbReference type="InterPro" id="IPR018247">
    <property type="entry name" value="EF_Hand_1_Ca_BS"/>
</dbReference>
<accession>W4FHI7</accession>
<feature type="domain" description="Calponin-homology (CH)" evidence="6">
    <location>
        <begin position="127"/>
        <end position="233"/>
    </location>
</feature>
<dbReference type="SUPFAM" id="SSF47473">
    <property type="entry name" value="EF-hand"/>
    <property type="match status" value="1"/>
</dbReference>
<keyword evidence="2" id="KW-0677">Repeat</keyword>
<dbReference type="PROSITE" id="PS50222">
    <property type="entry name" value="EF_HAND_2"/>
    <property type="match status" value="2"/>
</dbReference>
<dbReference type="RefSeq" id="XP_009843566.1">
    <property type="nucleotide sequence ID" value="XM_009845264.1"/>
</dbReference>
<evidence type="ECO:0000259" key="6">
    <source>
        <dbReference type="PROSITE" id="PS50021"/>
    </source>
</evidence>
<dbReference type="InterPro" id="IPR011992">
    <property type="entry name" value="EF-hand-dom_pair"/>
</dbReference>
<dbReference type="InterPro" id="IPR036872">
    <property type="entry name" value="CH_dom_sf"/>
</dbReference>
<evidence type="ECO:0000256" key="1">
    <source>
        <dbReference type="ARBA" id="ARBA00010255"/>
    </source>
</evidence>
<dbReference type="InterPro" id="IPR001589">
    <property type="entry name" value="Actinin_actin-bd_CS"/>
</dbReference>
<dbReference type="SMART" id="SM00054">
    <property type="entry name" value="EFh"/>
    <property type="match status" value="2"/>
</dbReference>